<organism evidence="2 3">
    <name type="scientific">Streptomyces phaeoluteigriseus</name>
    <dbReference type="NCBI Taxonomy" id="114686"/>
    <lineage>
        <taxon>Bacteria</taxon>
        <taxon>Bacillati</taxon>
        <taxon>Actinomycetota</taxon>
        <taxon>Actinomycetes</taxon>
        <taxon>Kitasatosporales</taxon>
        <taxon>Streptomycetaceae</taxon>
        <taxon>Streptomyces</taxon>
        <taxon>Streptomyces aurantiacus group</taxon>
    </lineage>
</organism>
<dbReference type="RefSeq" id="WP_094102621.1">
    <property type="nucleotide sequence ID" value="NZ_MPOH02000006.1"/>
</dbReference>
<accession>A0A1V6MWQ3</accession>
<dbReference type="InterPro" id="IPR018656">
    <property type="entry name" value="DUF2087"/>
</dbReference>
<dbReference type="OrthoDB" id="529288at2"/>
<dbReference type="Gene3D" id="1.10.10.10">
    <property type="entry name" value="Winged helix-like DNA-binding domain superfamily/Winged helix DNA-binding domain"/>
    <property type="match status" value="1"/>
</dbReference>
<name>A0A1V6MWQ3_9ACTN</name>
<dbReference type="Proteomes" id="UP000184286">
    <property type="component" value="Unassembled WGS sequence"/>
</dbReference>
<feature type="domain" description="DUF2087" evidence="1">
    <location>
        <begin position="105"/>
        <end position="176"/>
    </location>
</feature>
<reference evidence="2 3" key="2">
    <citation type="submission" date="2017-02" db="EMBL/GenBank/DDBJ databases">
        <title>Draft genome sequence of Streptomyces phaeoluteigriseus type strain DSM41896.</title>
        <authorList>
            <person name="Salih T.S."/>
            <person name="Algora Gallardo L."/>
            <person name="Melo Santos T."/>
            <person name="Filgueira Martinez S."/>
            <person name="Herron P.R."/>
        </authorList>
    </citation>
    <scope>NUCLEOTIDE SEQUENCE [LARGE SCALE GENOMIC DNA]</scope>
    <source>
        <strain evidence="2 3">DSM 41896</strain>
    </source>
</reference>
<sequence>MTADDVVRLFADERRVRVFAAVALGATSAAEVAERTGLAAREAAGALRRLEDREIVVSDAGGLAVSYGRFRDLARAAAGSGPPEDHGTGDERAETVLRTFVREGRLVRLPAQWERRKLVLRHLAQRTFEAGREYSEREVDDRLRTWCEGGAADHVTLRRCLVDLHHLDRQDGVYRRSPEDTALIG</sequence>
<dbReference type="STRING" id="114686.BM536_005675"/>
<evidence type="ECO:0000313" key="2">
    <source>
        <dbReference type="EMBL" id="OQD56874.1"/>
    </source>
</evidence>
<dbReference type="InterPro" id="IPR036390">
    <property type="entry name" value="WH_DNA-bd_sf"/>
</dbReference>
<gene>
    <name evidence="2" type="ORF">BM536_005675</name>
</gene>
<reference evidence="3" key="1">
    <citation type="submission" date="2016-11" db="EMBL/GenBank/DDBJ databases">
        <authorList>
            <person name="Schniete J.K."/>
            <person name="Salih T."/>
            <person name="Algora Gallardo L."/>
            <person name="Martinez Fernandez S."/>
            <person name="Herron P.R."/>
        </authorList>
    </citation>
    <scope>NUCLEOTIDE SEQUENCE [LARGE SCALE GENOMIC DNA]</scope>
    <source>
        <strain evidence="3">DSM 41896</strain>
    </source>
</reference>
<dbReference type="Pfam" id="PF09860">
    <property type="entry name" value="DUF2087"/>
    <property type="match status" value="1"/>
</dbReference>
<evidence type="ECO:0000259" key="1">
    <source>
        <dbReference type="Pfam" id="PF09860"/>
    </source>
</evidence>
<dbReference type="InterPro" id="IPR036388">
    <property type="entry name" value="WH-like_DNA-bd_sf"/>
</dbReference>
<protein>
    <recommendedName>
        <fullName evidence="1">DUF2087 domain-containing protein</fullName>
    </recommendedName>
</protein>
<dbReference type="EMBL" id="MPOH02000006">
    <property type="protein sequence ID" value="OQD56874.1"/>
    <property type="molecule type" value="Genomic_DNA"/>
</dbReference>
<dbReference type="SUPFAM" id="SSF46785">
    <property type="entry name" value="Winged helix' DNA-binding domain"/>
    <property type="match status" value="1"/>
</dbReference>
<evidence type="ECO:0000313" key="3">
    <source>
        <dbReference type="Proteomes" id="UP000184286"/>
    </source>
</evidence>
<proteinExistence type="predicted"/>
<comment type="caution">
    <text evidence="2">The sequence shown here is derived from an EMBL/GenBank/DDBJ whole genome shotgun (WGS) entry which is preliminary data.</text>
</comment>
<dbReference type="AlphaFoldDB" id="A0A1V6MWQ3"/>